<comment type="caution">
    <text evidence="1">The sequence shown here is derived from an EMBL/GenBank/DDBJ whole genome shotgun (WGS) entry which is preliminary data.</text>
</comment>
<keyword evidence="1" id="KW-0449">Lipoprotein</keyword>
<dbReference type="EMBL" id="JACAQD010000066">
    <property type="protein sequence ID" value="NWC37317.1"/>
    <property type="molecule type" value="Genomic_DNA"/>
</dbReference>
<evidence type="ECO:0000313" key="2">
    <source>
        <dbReference type="Proteomes" id="UP000520592"/>
    </source>
</evidence>
<dbReference type="Proteomes" id="UP000520592">
    <property type="component" value="Unassembled WGS sequence"/>
</dbReference>
<sequence length="138" mass="15316">MILVLLTGCGTTNTVFLGDEVTGKKLNEWKTDCRKLPRVYSGLSYDLCVLFSSPTEAIWGGRPTSLHLFPFLDAGPSIIADTLLLPYTIYRQHKDGSIQFLNSKDDISPELIDMLSGKKPIPHYGGWGWTPESSDSHD</sequence>
<proteinExistence type="predicted"/>
<name>A0A7Y7YJ47_9PSED</name>
<organism evidence="1 2">
    <name type="scientific">Pseudomonas gingeri</name>
    <dbReference type="NCBI Taxonomy" id="117681"/>
    <lineage>
        <taxon>Bacteria</taxon>
        <taxon>Pseudomonadati</taxon>
        <taxon>Pseudomonadota</taxon>
        <taxon>Gammaproteobacteria</taxon>
        <taxon>Pseudomonadales</taxon>
        <taxon>Pseudomonadaceae</taxon>
        <taxon>Pseudomonas</taxon>
    </lineage>
</organism>
<dbReference type="InterPro" id="IPR010780">
    <property type="entry name" value="DUF1375"/>
</dbReference>
<accession>A0A7Y7YJ47</accession>
<protein>
    <submittedName>
        <fullName evidence="1">YceK/YidQ family lipoprotein</fullName>
    </submittedName>
</protein>
<reference evidence="1 2" key="1">
    <citation type="submission" date="2020-04" db="EMBL/GenBank/DDBJ databases">
        <title>Molecular characterization of pseudomonads from Agaricus bisporus reveal novel blotch 2 pathogens in Western Europe.</title>
        <authorList>
            <person name="Taparia T."/>
            <person name="Krijger M."/>
            <person name="Haynes E."/>
            <person name="Elpinstone J.G."/>
            <person name="Noble R."/>
            <person name="Van Der Wolf J."/>
        </authorList>
    </citation>
    <scope>NUCLEOTIDE SEQUENCE [LARGE SCALE GENOMIC DNA]</scope>
    <source>
        <strain evidence="1 2">IPO3737</strain>
    </source>
</reference>
<evidence type="ECO:0000313" key="1">
    <source>
        <dbReference type="EMBL" id="NWC37317.1"/>
    </source>
</evidence>
<dbReference type="AlphaFoldDB" id="A0A7Y7YJ47"/>
<dbReference type="Pfam" id="PF07119">
    <property type="entry name" value="DUF1375"/>
    <property type="match status" value="1"/>
</dbReference>
<gene>
    <name evidence="1" type="ORF">HX876_33735</name>
</gene>